<dbReference type="Gene3D" id="3.40.50.720">
    <property type="entry name" value="NAD(P)-binding Rossmann-like Domain"/>
    <property type="match status" value="1"/>
</dbReference>
<dbReference type="SUPFAM" id="SSF51735">
    <property type="entry name" value="NAD(P)-binding Rossmann-fold domains"/>
    <property type="match status" value="1"/>
</dbReference>
<dbReference type="RefSeq" id="WP_074432519.1">
    <property type="nucleotide sequence ID" value="NZ_CBYN010000050.1"/>
</dbReference>
<dbReference type="EMBL" id="CP063194">
    <property type="protein sequence ID" value="WCZ38125.1"/>
    <property type="molecule type" value="Genomic_DNA"/>
</dbReference>
<evidence type="ECO:0000313" key="2">
    <source>
        <dbReference type="EMBL" id="WCZ38125.1"/>
    </source>
</evidence>
<feature type="domain" description="NAD-dependent epimerase/dehydratase" evidence="1">
    <location>
        <begin position="5"/>
        <end position="208"/>
    </location>
</feature>
<evidence type="ECO:0000313" key="3">
    <source>
        <dbReference type="Proteomes" id="UP001218071"/>
    </source>
</evidence>
<reference evidence="2 3" key="1">
    <citation type="submission" date="2020-10" db="EMBL/GenBank/DDBJ databases">
        <title>Complete genome sequence of Corynebacterium jeddahense DSM 45997, type strain of Corynebacterium jeddahense.</title>
        <authorList>
            <person name="Busche T."/>
            <person name="Kalinowski J."/>
            <person name="Ruckert C."/>
        </authorList>
    </citation>
    <scope>NUCLEOTIDE SEQUENCE [LARGE SCALE GENOMIC DNA]</scope>
    <source>
        <strain evidence="2 3">DSM 45997</strain>
    </source>
</reference>
<accession>A0ABY7UHD0</accession>
<keyword evidence="3" id="KW-1185">Reference proteome</keyword>
<dbReference type="InterPro" id="IPR036291">
    <property type="entry name" value="NAD(P)-bd_dom_sf"/>
</dbReference>
<protein>
    <submittedName>
        <fullName evidence="2">NAD dependent epimerase/dehydratase family protein</fullName>
    </submittedName>
</protein>
<dbReference type="Pfam" id="PF01370">
    <property type="entry name" value="Epimerase"/>
    <property type="match status" value="1"/>
</dbReference>
<proteinExistence type="predicted"/>
<evidence type="ECO:0000259" key="1">
    <source>
        <dbReference type="Pfam" id="PF01370"/>
    </source>
</evidence>
<gene>
    <name evidence="2" type="ORF">CJEDD_02510</name>
</gene>
<organism evidence="2 3">
    <name type="scientific">Corynebacterium jeddahense</name>
    <dbReference type="NCBI Taxonomy" id="1414719"/>
    <lineage>
        <taxon>Bacteria</taxon>
        <taxon>Bacillati</taxon>
        <taxon>Actinomycetota</taxon>
        <taxon>Actinomycetes</taxon>
        <taxon>Mycobacteriales</taxon>
        <taxon>Corynebacteriaceae</taxon>
        <taxon>Corynebacterium</taxon>
    </lineage>
</organism>
<name>A0ABY7UHD0_9CORY</name>
<sequence length="298" mass="31289">MGSTLVIGFGAVGQAVTRRLIDTESPVTVLARSNRPVPAGADLVVGDAASATDLLGALEASGADRIICCVHAPYTEAAWRDQLIPLERTVLGAAEEADAHVTFPESVYAFGPDEQTVTAESRVSATAGKPGVRTELIAARDASSVPTASVVASDLYGPGCGASMVAQSLIIDRIRSEKQPLALIDADTPHAFTFVGDYARALVDASAKRTSGITLTPTAGPITQREFATLAAGAYGVKQRRPLTLRPWMLQLAGIVDENIGGLQEMTWLWDSPRALESDLAWAPTPYRDGLAATASFE</sequence>
<dbReference type="Proteomes" id="UP001218071">
    <property type="component" value="Chromosome"/>
</dbReference>
<dbReference type="InterPro" id="IPR001509">
    <property type="entry name" value="Epimerase_deHydtase"/>
</dbReference>